<dbReference type="EMBL" id="JAIWYP010000004">
    <property type="protein sequence ID" value="KAH3831426.1"/>
    <property type="molecule type" value="Genomic_DNA"/>
</dbReference>
<reference evidence="2" key="1">
    <citation type="journal article" date="2019" name="bioRxiv">
        <title>The Genome of the Zebra Mussel, Dreissena polymorpha: A Resource for Invasive Species Research.</title>
        <authorList>
            <person name="McCartney M.A."/>
            <person name="Auch B."/>
            <person name="Kono T."/>
            <person name="Mallez S."/>
            <person name="Zhang Y."/>
            <person name="Obille A."/>
            <person name="Becker A."/>
            <person name="Abrahante J.E."/>
            <person name="Garbe J."/>
            <person name="Badalamenti J.P."/>
            <person name="Herman A."/>
            <person name="Mangelson H."/>
            <person name="Liachko I."/>
            <person name="Sullivan S."/>
            <person name="Sone E.D."/>
            <person name="Koren S."/>
            <person name="Silverstein K.A.T."/>
            <person name="Beckman K.B."/>
            <person name="Gohl D.M."/>
        </authorList>
    </citation>
    <scope>NUCLEOTIDE SEQUENCE</scope>
    <source>
        <strain evidence="2">Duluth1</strain>
        <tissue evidence="2">Whole animal</tissue>
    </source>
</reference>
<organism evidence="2 3">
    <name type="scientific">Dreissena polymorpha</name>
    <name type="common">Zebra mussel</name>
    <name type="synonym">Mytilus polymorpha</name>
    <dbReference type="NCBI Taxonomy" id="45954"/>
    <lineage>
        <taxon>Eukaryota</taxon>
        <taxon>Metazoa</taxon>
        <taxon>Spiralia</taxon>
        <taxon>Lophotrochozoa</taxon>
        <taxon>Mollusca</taxon>
        <taxon>Bivalvia</taxon>
        <taxon>Autobranchia</taxon>
        <taxon>Heteroconchia</taxon>
        <taxon>Euheterodonta</taxon>
        <taxon>Imparidentia</taxon>
        <taxon>Neoheterodontei</taxon>
        <taxon>Myida</taxon>
        <taxon>Dreissenoidea</taxon>
        <taxon>Dreissenidae</taxon>
        <taxon>Dreissena</taxon>
    </lineage>
</organism>
<evidence type="ECO:0000313" key="2">
    <source>
        <dbReference type="EMBL" id="KAH3831426.1"/>
    </source>
</evidence>
<name>A0A9D4K1C0_DREPO</name>
<evidence type="ECO:0000256" key="1">
    <source>
        <dbReference type="SAM" id="MobiDB-lite"/>
    </source>
</evidence>
<proteinExistence type="predicted"/>
<comment type="caution">
    <text evidence="2">The sequence shown here is derived from an EMBL/GenBank/DDBJ whole genome shotgun (WGS) entry which is preliminary data.</text>
</comment>
<sequence>MLKSLQIKIRTFLHVLIMGICMRNADFTGAHICIAVCIANQTFKKMHYNHNHHHRQNDDDNDSGYDELSKG</sequence>
<reference evidence="2" key="2">
    <citation type="submission" date="2020-11" db="EMBL/GenBank/DDBJ databases">
        <authorList>
            <person name="McCartney M.A."/>
            <person name="Auch B."/>
            <person name="Kono T."/>
            <person name="Mallez S."/>
            <person name="Becker A."/>
            <person name="Gohl D.M."/>
            <person name="Silverstein K.A.T."/>
            <person name="Koren S."/>
            <person name="Bechman K.B."/>
            <person name="Herman A."/>
            <person name="Abrahante J.E."/>
            <person name="Garbe J."/>
        </authorList>
    </citation>
    <scope>NUCLEOTIDE SEQUENCE</scope>
    <source>
        <strain evidence="2">Duluth1</strain>
        <tissue evidence="2">Whole animal</tissue>
    </source>
</reference>
<protein>
    <submittedName>
        <fullName evidence="2">Uncharacterized protein</fullName>
    </submittedName>
</protein>
<accession>A0A9D4K1C0</accession>
<dbReference type="Proteomes" id="UP000828390">
    <property type="component" value="Unassembled WGS sequence"/>
</dbReference>
<keyword evidence="3" id="KW-1185">Reference proteome</keyword>
<feature type="region of interest" description="Disordered" evidence="1">
    <location>
        <begin position="50"/>
        <end position="71"/>
    </location>
</feature>
<gene>
    <name evidence="2" type="ORF">DPMN_104693</name>
</gene>
<evidence type="ECO:0000313" key="3">
    <source>
        <dbReference type="Proteomes" id="UP000828390"/>
    </source>
</evidence>
<dbReference type="AlphaFoldDB" id="A0A9D4K1C0"/>